<dbReference type="InterPro" id="IPR022418">
    <property type="entry name" value="Porphobilinogen_deaminase_C"/>
</dbReference>
<dbReference type="Gene3D" id="3.40.190.10">
    <property type="entry name" value="Periplasmic binding protein-like II"/>
    <property type="match status" value="2"/>
</dbReference>
<comment type="cofactor">
    <cofactor evidence="6">
        <name>dipyrromethane</name>
        <dbReference type="ChEBI" id="CHEBI:60342"/>
    </cofactor>
    <text evidence="6">Binds 1 dipyrromethane group covalently.</text>
</comment>
<dbReference type="EMBL" id="JBCITM010000014">
    <property type="protein sequence ID" value="MEN1761295.1"/>
    <property type="molecule type" value="Genomic_DNA"/>
</dbReference>
<keyword evidence="10" id="KW-1185">Reference proteome</keyword>
<dbReference type="NCBIfam" id="TIGR00212">
    <property type="entry name" value="hemC"/>
    <property type="match status" value="1"/>
</dbReference>
<sequence>MKPIIIGSRGSRLALIQAESVKTALEDAHAGLQVTIKVIKTKGDLILDRTLDKIGGKGLFVKEIQQALLEKSIDLAVHSMKDVPGVAPEGLVMAAVTRREDPRDVLVTAEGFTPETLPEGAVIGTSSLRRQAQIRSLRPDCQVVPLRGNVQTRLQKMKDQQLTGILLAAAGLKRLQLLGELPHSFMDPQVFVPAVGQGALGCEIREADTVMKALLQPLEDTDTRVAVQGERAFLNRLEGDCHVPVGAFGRLEQNQLILTGLVAAADGSRRLQETVTGDKDQAEVLGRLLAEKLIAQGAWELMKAGGSDDR</sequence>
<dbReference type="Proteomes" id="UP001407405">
    <property type="component" value="Unassembled WGS sequence"/>
</dbReference>
<dbReference type="InterPro" id="IPR022417">
    <property type="entry name" value="Porphobilin_deaminase_N"/>
</dbReference>
<evidence type="ECO:0000256" key="2">
    <source>
        <dbReference type="ARBA" id="ARBA00005638"/>
    </source>
</evidence>
<dbReference type="PANTHER" id="PTHR11557:SF0">
    <property type="entry name" value="PORPHOBILINOGEN DEAMINASE"/>
    <property type="match status" value="1"/>
</dbReference>
<dbReference type="Pfam" id="PF03900">
    <property type="entry name" value="Porphobil_deamC"/>
    <property type="match status" value="1"/>
</dbReference>
<gene>
    <name evidence="6 9" type="primary">hemC</name>
    <name evidence="9" type="ORF">AAIG11_12455</name>
</gene>
<evidence type="ECO:0000313" key="10">
    <source>
        <dbReference type="Proteomes" id="UP001407405"/>
    </source>
</evidence>
<name>A0ABU9VVV0_9CLOT</name>
<dbReference type="Gene3D" id="3.30.160.40">
    <property type="entry name" value="Porphobilinogen deaminase, C-terminal domain"/>
    <property type="match status" value="1"/>
</dbReference>
<accession>A0ABU9VVV0</accession>
<comment type="caution">
    <text evidence="9">The sequence shown here is derived from an EMBL/GenBank/DDBJ whole genome shotgun (WGS) entry which is preliminary data.</text>
</comment>
<evidence type="ECO:0000313" key="9">
    <source>
        <dbReference type="EMBL" id="MEN1761295.1"/>
    </source>
</evidence>
<feature type="domain" description="Porphobilinogen deaminase N-terminal" evidence="7">
    <location>
        <begin position="4"/>
        <end position="212"/>
    </location>
</feature>
<comment type="similarity">
    <text evidence="2 6">Belongs to the HMBS family.</text>
</comment>
<dbReference type="SUPFAM" id="SSF53850">
    <property type="entry name" value="Periplasmic binding protein-like II"/>
    <property type="match status" value="1"/>
</dbReference>
<proteinExistence type="inferred from homology"/>
<evidence type="ECO:0000256" key="3">
    <source>
        <dbReference type="ARBA" id="ARBA00022679"/>
    </source>
</evidence>
<dbReference type="EC" id="2.5.1.61" evidence="6"/>
<evidence type="ECO:0000256" key="5">
    <source>
        <dbReference type="ARBA" id="ARBA00048169"/>
    </source>
</evidence>
<feature type="domain" description="Porphobilinogen deaminase C-terminal" evidence="8">
    <location>
        <begin position="227"/>
        <end position="294"/>
    </location>
</feature>
<dbReference type="SUPFAM" id="SSF54782">
    <property type="entry name" value="Porphobilinogen deaminase (hydroxymethylbilane synthase), C-terminal domain"/>
    <property type="match status" value="1"/>
</dbReference>
<reference evidence="9 10" key="1">
    <citation type="submission" date="2024-04" db="EMBL/GenBank/DDBJ databases">
        <title>Genome sequencing and metabolic network reconstruction of aminoacids and betaine degradation by Anoxynatronum sibiricum.</title>
        <authorList>
            <person name="Detkova E.N."/>
            <person name="Boltjanskaja Y.V."/>
            <person name="Mardanov A.V."/>
            <person name="Kevbrin V."/>
        </authorList>
    </citation>
    <scope>NUCLEOTIDE SEQUENCE [LARGE SCALE GENOMIC DNA]</scope>
    <source>
        <strain evidence="9 10">Z-7981</strain>
    </source>
</reference>
<evidence type="ECO:0000259" key="7">
    <source>
        <dbReference type="Pfam" id="PF01379"/>
    </source>
</evidence>
<comment type="miscellaneous">
    <text evidence="6">The porphobilinogen subunits are added to the dipyrromethane group.</text>
</comment>
<organism evidence="9 10">
    <name type="scientific">Anoxynatronum sibiricum</name>
    <dbReference type="NCBI Taxonomy" id="210623"/>
    <lineage>
        <taxon>Bacteria</taxon>
        <taxon>Bacillati</taxon>
        <taxon>Bacillota</taxon>
        <taxon>Clostridia</taxon>
        <taxon>Eubacteriales</taxon>
        <taxon>Clostridiaceae</taxon>
        <taxon>Anoxynatronum</taxon>
    </lineage>
</organism>
<evidence type="ECO:0000256" key="6">
    <source>
        <dbReference type="HAMAP-Rule" id="MF_00260"/>
    </source>
</evidence>
<comment type="catalytic activity">
    <reaction evidence="5 6">
        <text>4 porphobilinogen + H2O = hydroxymethylbilane + 4 NH4(+)</text>
        <dbReference type="Rhea" id="RHEA:13185"/>
        <dbReference type="ChEBI" id="CHEBI:15377"/>
        <dbReference type="ChEBI" id="CHEBI:28938"/>
        <dbReference type="ChEBI" id="CHEBI:57845"/>
        <dbReference type="ChEBI" id="CHEBI:58126"/>
        <dbReference type="EC" id="2.5.1.61"/>
    </reaction>
</comment>
<keyword evidence="4 6" id="KW-0627">Porphyrin biosynthesis</keyword>
<evidence type="ECO:0000256" key="4">
    <source>
        <dbReference type="ARBA" id="ARBA00023244"/>
    </source>
</evidence>
<dbReference type="RefSeq" id="WP_343186595.1">
    <property type="nucleotide sequence ID" value="NZ_JBCITM010000014.1"/>
</dbReference>
<dbReference type="PRINTS" id="PR00151">
    <property type="entry name" value="PORPHBDMNASE"/>
</dbReference>
<dbReference type="CDD" id="cd13646">
    <property type="entry name" value="PBP2_EcHMBS_like"/>
    <property type="match status" value="1"/>
</dbReference>
<dbReference type="InterPro" id="IPR000860">
    <property type="entry name" value="HemC"/>
</dbReference>
<evidence type="ECO:0000259" key="8">
    <source>
        <dbReference type="Pfam" id="PF03900"/>
    </source>
</evidence>
<protein>
    <recommendedName>
        <fullName evidence="6">Porphobilinogen deaminase</fullName>
        <shortName evidence="6">PBG</shortName>
        <ecNumber evidence="6">2.5.1.61</ecNumber>
    </recommendedName>
    <alternativeName>
        <fullName evidence="6">Hydroxymethylbilane synthase</fullName>
        <shortName evidence="6">HMBS</shortName>
    </alternativeName>
    <alternativeName>
        <fullName evidence="6">Pre-uroporphyrinogen synthase</fullName>
    </alternativeName>
</protein>
<comment type="subunit">
    <text evidence="6">Monomer.</text>
</comment>
<feature type="modified residue" description="S-(dipyrrolylmethanemethyl)cysteine" evidence="6">
    <location>
        <position position="241"/>
    </location>
</feature>
<keyword evidence="3 6" id="KW-0808">Transferase</keyword>
<dbReference type="PIRSF" id="PIRSF001438">
    <property type="entry name" value="4pyrrol_synth_OHMeBilane_synth"/>
    <property type="match status" value="1"/>
</dbReference>
<dbReference type="Pfam" id="PF01379">
    <property type="entry name" value="Porphobil_deam"/>
    <property type="match status" value="1"/>
</dbReference>
<dbReference type="InterPro" id="IPR036803">
    <property type="entry name" value="Porphobilinogen_deaminase_C_sf"/>
</dbReference>
<dbReference type="PROSITE" id="PS00533">
    <property type="entry name" value="PORPHOBILINOGEN_DEAM"/>
    <property type="match status" value="1"/>
</dbReference>
<evidence type="ECO:0000256" key="1">
    <source>
        <dbReference type="ARBA" id="ARBA00002869"/>
    </source>
</evidence>
<dbReference type="HAMAP" id="MF_00260">
    <property type="entry name" value="Porphobil_deam"/>
    <property type="match status" value="1"/>
</dbReference>
<dbReference type="GO" id="GO:0004418">
    <property type="term" value="F:hydroxymethylbilane synthase activity"/>
    <property type="evidence" value="ECO:0007669"/>
    <property type="project" value="UniProtKB-EC"/>
</dbReference>
<comment type="function">
    <text evidence="1 6">Tetrapolymerization of the monopyrrole PBG into the hydroxymethylbilane pre-uroporphyrinogen in several discrete steps.</text>
</comment>
<dbReference type="PANTHER" id="PTHR11557">
    <property type="entry name" value="PORPHOBILINOGEN DEAMINASE"/>
    <property type="match status" value="1"/>
</dbReference>
<dbReference type="InterPro" id="IPR022419">
    <property type="entry name" value="Porphobilin_deaminase_cofac_BS"/>
</dbReference>